<name>A0AAV3PB42_LITER</name>
<comment type="caution">
    <text evidence="2">The sequence shown here is derived from an EMBL/GenBank/DDBJ whole genome shotgun (WGS) entry which is preliminary data.</text>
</comment>
<sequence>MHVIDDIPVRNRMQPSWLNDYVVNSCEHDGKRIVYSTEHEALFTNIYQEQEPHTYRYAKDKIQWIQAMEVETQTLEINETWDIVDLPIGHRPIGCKWMYKIKRKPDGSVDKYKARLVANGFNQVEGINYFDSFSPVAKTVTMRVVLALAAAKC</sequence>
<dbReference type="InterPro" id="IPR013103">
    <property type="entry name" value="RVT_2"/>
</dbReference>
<reference evidence="2 3" key="1">
    <citation type="submission" date="2024-01" db="EMBL/GenBank/DDBJ databases">
        <title>The complete chloroplast genome sequence of Lithospermum erythrorhizon: insights into the phylogenetic relationship among Boraginaceae species and the maternal lineages of purple gromwells.</title>
        <authorList>
            <person name="Okada T."/>
            <person name="Watanabe K."/>
        </authorList>
    </citation>
    <scope>NUCLEOTIDE SEQUENCE [LARGE SCALE GENOMIC DNA]</scope>
</reference>
<dbReference type="AlphaFoldDB" id="A0AAV3PB42"/>
<evidence type="ECO:0000313" key="2">
    <source>
        <dbReference type="EMBL" id="GAA0147333.1"/>
    </source>
</evidence>
<keyword evidence="2" id="KW-0675">Receptor</keyword>
<evidence type="ECO:0000259" key="1">
    <source>
        <dbReference type="Pfam" id="PF07727"/>
    </source>
</evidence>
<keyword evidence="3" id="KW-1185">Reference proteome</keyword>
<dbReference type="Pfam" id="PF07727">
    <property type="entry name" value="RVT_2"/>
    <property type="match status" value="1"/>
</dbReference>
<keyword evidence="2" id="KW-0812">Transmembrane</keyword>
<organism evidence="2 3">
    <name type="scientific">Lithospermum erythrorhizon</name>
    <name type="common">Purple gromwell</name>
    <name type="synonym">Lithospermum officinale var. erythrorhizon</name>
    <dbReference type="NCBI Taxonomy" id="34254"/>
    <lineage>
        <taxon>Eukaryota</taxon>
        <taxon>Viridiplantae</taxon>
        <taxon>Streptophyta</taxon>
        <taxon>Embryophyta</taxon>
        <taxon>Tracheophyta</taxon>
        <taxon>Spermatophyta</taxon>
        <taxon>Magnoliopsida</taxon>
        <taxon>eudicotyledons</taxon>
        <taxon>Gunneridae</taxon>
        <taxon>Pentapetalae</taxon>
        <taxon>asterids</taxon>
        <taxon>lamiids</taxon>
        <taxon>Boraginales</taxon>
        <taxon>Boraginaceae</taxon>
        <taxon>Boraginoideae</taxon>
        <taxon>Lithospermeae</taxon>
        <taxon>Lithospermum</taxon>
    </lineage>
</organism>
<dbReference type="EMBL" id="BAABME010031848">
    <property type="protein sequence ID" value="GAA0147333.1"/>
    <property type="molecule type" value="Genomic_DNA"/>
</dbReference>
<evidence type="ECO:0000313" key="3">
    <source>
        <dbReference type="Proteomes" id="UP001454036"/>
    </source>
</evidence>
<dbReference type="Proteomes" id="UP001454036">
    <property type="component" value="Unassembled WGS sequence"/>
</dbReference>
<gene>
    <name evidence="2" type="ORF">LIER_42948</name>
</gene>
<protein>
    <submittedName>
        <fullName evidence="2">Transmembrane signal receptor</fullName>
    </submittedName>
</protein>
<proteinExistence type="predicted"/>
<accession>A0AAV3PB42</accession>
<keyword evidence="2" id="KW-0472">Membrane</keyword>
<feature type="domain" description="Reverse transcriptase Ty1/copia-type" evidence="1">
    <location>
        <begin position="78"/>
        <end position="151"/>
    </location>
</feature>